<feature type="chain" id="PRO_5027068762" description="NodB homology domain-containing protein" evidence="3">
    <location>
        <begin position="19"/>
        <end position="294"/>
    </location>
</feature>
<organism evidence="5 6">
    <name type="scientific">Usitatibacter palustris</name>
    <dbReference type="NCBI Taxonomy" id="2732487"/>
    <lineage>
        <taxon>Bacteria</taxon>
        <taxon>Pseudomonadati</taxon>
        <taxon>Pseudomonadota</taxon>
        <taxon>Betaproteobacteria</taxon>
        <taxon>Nitrosomonadales</taxon>
        <taxon>Usitatibacteraceae</taxon>
        <taxon>Usitatibacter</taxon>
    </lineage>
</organism>
<feature type="signal peptide" evidence="3">
    <location>
        <begin position="1"/>
        <end position="18"/>
    </location>
</feature>
<dbReference type="SUPFAM" id="SSF88713">
    <property type="entry name" value="Glycoside hydrolase/deacetylase"/>
    <property type="match status" value="1"/>
</dbReference>
<keyword evidence="2" id="KW-0378">Hydrolase</keyword>
<evidence type="ECO:0000256" key="2">
    <source>
        <dbReference type="ARBA" id="ARBA00022801"/>
    </source>
</evidence>
<dbReference type="InterPro" id="IPR011330">
    <property type="entry name" value="Glyco_hydro/deAcase_b/a-brl"/>
</dbReference>
<dbReference type="Gene3D" id="3.20.20.370">
    <property type="entry name" value="Glycoside hydrolase/deacetylase"/>
    <property type="match status" value="1"/>
</dbReference>
<evidence type="ECO:0000259" key="4">
    <source>
        <dbReference type="PROSITE" id="PS51677"/>
    </source>
</evidence>
<dbReference type="RefSeq" id="WP_171160674.1">
    <property type="nucleotide sequence ID" value="NZ_CP053073.1"/>
</dbReference>
<dbReference type="InterPro" id="IPR002509">
    <property type="entry name" value="NODB_dom"/>
</dbReference>
<dbReference type="GO" id="GO:0016810">
    <property type="term" value="F:hydrolase activity, acting on carbon-nitrogen (but not peptide) bonds"/>
    <property type="evidence" value="ECO:0007669"/>
    <property type="project" value="InterPro"/>
</dbReference>
<dbReference type="EMBL" id="CP053073">
    <property type="protein sequence ID" value="QJR13921.1"/>
    <property type="molecule type" value="Genomic_DNA"/>
</dbReference>
<dbReference type="GO" id="GO:0016020">
    <property type="term" value="C:membrane"/>
    <property type="evidence" value="ECO:0007669"/>
    <property type="project" value="TreeGrafter"/>
</dbReference>
<keyword evidence="1" id="KW-0479">Metal-binding</keyword>
<evidence type="ECO:0000313" key="6">
    <source>
        <dbReference type="Proteomes" id="UP000503096"/>
    </source>
</evidence>
<dbReference type="Proteomes" id="UP000503096">
    <property type="component" value="Chromosome"/>
</dbReference>
<dbReference type="PANTHER" id="PTHR10587">
    <property type="entry name" value="GLYCOSYL TRANSFERASE-RELATED"/>
    <property type="match status" value="1"/>
</dbReference>
<dbReference type="GO" id="GO:0005975">
    <property type="term" value="P:carbohydrate metabolic process"/>
    <property type="evidence" value="ECO:0007669"/>
    <property type="project" value="InterPro"/>
</dbReference>
<dbReference type="PROSITE" id="PS51677">
    <property type="entry name" value="NODB"/>
    <property type="match status" value="1"/>
</dbReference>
<gene>
    <name evidence="5" type="ORF">DSM104440_00713</name>
</gene>
<evidence type="ECO:0000256" key="1">
    <source>
        <dbReference type="ARBA" id="ARBA00022723"/>
    </source>
</evidence>
<dbReference type="Pfam" id="PF01522">
    <property type="entry name" value="Polysacc_deac_1"/>
    <property type="match status" value="1"/>
</dbReference>
<name>A0A6M4H2W8_9PROT</name>
<protein>
    <recommendedName>
        <fullName evidence="4">NodB homology domain-containing protein</fullName>
    </recommendedName>
</protein>
<dbReference type="AlphaFoldDB" id="A0A6M4H2W8"/>
<dbReference type="GO" id="GO:0046872">
    <property type="term" value="F:metal ion binding"/>
    <property type="evidence" value="ECO:0007669"/>
    <property type="project" value="UniProtKB-KW"/>
</dbReference>
<evidence type="ECO:0000256" key="3">
    <source>
        <dbReference type="SAM" id="SignalP"/>
    </source>
</evidence>
<sequence>MKTLIAMILLTIALPLKAGPSVSLTFDDGLDPRSQPEAATWNAQILKTLETEGIKAAFFPAGRFVDSPEGLALVRAWGDAGHMVGNHTYSHTDIDTMTLEAYIADISRGDQLFKAMPRFKPMLRFPYLREGATAEKRDGVRAWLAKNGYSPAPVSIVTGDGYYSGRLTAGLVKSTFRDTGAFRLAYVKHIVDRAAYYEKVARETLGRSPHHVMLLHANRVNATFLRDAIAGLRAAGWTIVDAQMAFADPLYARQAKGLPANSSIVTSLARDAGRPVPPAPEEDWGKATLDALGY</sequence>
<evidence type="ECO:0000313" key="5">
    <source>
        <dbReference type="EMBL" id="QJR13921.1"/>
    </source>
</evidence>
<dbReference type="PANTHER" id="PTHR10587:SF133">
    <property type="entry name" value="CHITIN DEACETYLASE 1-RELATED"/>
    <property type="match status" value="1"/>
</dbReference>
<dbReference type="InParanoid" id="A0A6M4H2W8"/>
<feature type="domain" description="NodB homology" evidence="4">
    <location>
        <begin position="20"/>
        <end position="240"/>
    </location>
</feature>
<reference evidence="5 6" key="1">
    <citation type="submission" date="2020-04" db="EMBL/GenBank/DDBJ databases">
        <title>Usitatibacter rugosus gen. nov., sp. nov. and Usitatibacter palustris sp. nov., novel members of Usitatibacteraceae fam. nov. within the order Nitrosomonadales isolated from soil.</title>
        <authorList>
            <person name="Huber K.J."/>
            <person name="Neumann-Schaal M."/>
            <person name="Geppert A."/>
            <person name="Luckner M."/>
            <person name="Wanner G."/>
            <person name="Overmann J."/>
        </authorList>
    </citation>
    <scope>NUCLEOTIDE SEQUENCE [LARGE SCALE GENOMIC DNA]</scope>
    <source>
        <strain evidence="5 6">Swamp67</strain>
    </source>
</reference>
<keyword evidence="3" id="KW-0732">Signal</keyword>
<keyword evidence="6" id="KW-1185">Reference proteome</keyword>
<dbReference type="KEGG" id="upl:DSM104440_00713"/>
<accession>A0A6M4H2W8</accession>
<dbReference type="InterPro" id="IPR050248">
    <property type="entry name" value="Polysacc_deacetylase_ArnD"/>
</dbReference>
<proteinExistence type="predicted"/>